<keyword evidence="2" id="KW-1185">Reference proteome</keyword>
<name>A0A1I6FD45_9PSEU</name>
<sequence>MKAVVWHGEGDIRLDVVEDPKIVEPTDAIIRITRSGTGLKKR</sequence>
<accession>A0A1I6FD45</accession>
<dbReference type="AlphaFoldDB" id="A0A1I6FD45"/>
<evidence type="ECO:0000313" key="2">
    <source>
        <dbReference type="Proteomes" id="UP000198583"/>
    </source>
</evidence>
<dbReference type="EMBL" id="FOYL01000012">
    <property type="protein sequence ID" value="SFR27901.1"/>
    <property type="molecule type" value="Genomic_DNA"/>
</dbReference>
<dbReference type="Gene3D" id="3.90.180.10">
    <property type="entry name" value="Medium-chain alcohol dehydrogenases, catalytic domain"/>
    <property type="match status" value="1"/>
</dbReference>
<organism evidence="1 2">
    <name type="scientific">Lentzea waywayandensis</name>
    <dbReference type="NCBI Taxonomy" id="84724"/>
    <lineage>
        <taxon>Bacteria</taxon>
        <taxon>Bacillati</taxon>
        <taxon>Actinomycetota</taxon>
        <taxon>Actinomycetes</taxon>
        <taxon>Pseudonocardiales</taxon>
        <taxon>Pseudonocardiaceae</taxon>
        <taxon>Lentzea</taxon>
    </lineage>
</organism>
<dbReference type="SUPFAM" id="SSF50129">
    <property type="entry name" value="GroES-like"/>
    <property type="match status" value="1"/>
</dbReference>
<dbReference type="RefSeq" id="WP_281251395.1">
    <property type="nucleotide sequence ID" value="NZ_FOYL01000012.1"/>
</dbReference>
<dbReference type="STRING" id="84724.SAMN04488564_11212"/>
<gene>
    <name evidence="1" type="ORF">SAMN04488564_11212</name>
</gene>
<reference evidence="2" key="1">
    <citation type="submission" date="2016-10" db="EMBL/GenBank/DDBJ databases">
        <authorList>
            <person name="Varghese N."/>
            <person name="Submissions S."/>
        </authorList>
    </citation>
    <scope>NUCLEOTIDE SEQUENCE [LARGE SCALE GENOMIC DNA]</scope>
    <source>
        <strain evidence="2">DSM 44232</strain>
    </source>
</reference>
<dbReference type="InterPro" id="IPR011032">
    <property type="entry name" value="GroES-like_sf"/>
</dbReference>
<dbReference type="Proteomes" id="UP000198583">
    <property type="component" value="Unassembled WGS sequence"/>
</dbReference>
<evidence type="ECO:0000313" key="1">
    <source>
        <dbReference type="EMBL" id="SFR27901.1"/>
    </source>
</evidence>
<protein>
    <submittedName>
        <fullName evidence="1">Alcohol dehydrogenase GroES-associated</fullName>
    </submittedName>
</protein>
<proteinExistence type="predicted"/>